<evidence type="ECO:0000313" key="2">
    <source>
        <dbReference type="Proteomes" id="UP000335636"/>
    </source>
</evidence>
<keyword evidence="2" id="KW-1185">Reference proteome</keyword>
<proteinExistence type="predicted"/>
<organism evidence="1 2">
    <name type="scientific">Marmota monax</name>
    <name type="common">Woodchuck</name>
    <dbReference type="NCBI Taxonomy" id="9995"/>
    <lineage>
        <taxon>Eukaryota</taxon>
        <taxon>Metazoa</taxon>
        <taxon>Chordata</taxon>
        <taxon>Craniata</taxon>
        <taxon>Vertebrata</taxon>
        <taxon>Euteleostomi</taxon>
        <taxon>Mammalia</taxon>
        <taxon>Eutheria</taxon>
        <taxon>Euarchontoglires</taxon>
        <taxon>Glires</taxon>
        <taxon>Rodentia</taxon>
        <taxon>Sciuromorpha</taxon>
        <taxon>Sciuridae</taxon>
        <taxon>Xerinae</taxon>
        <taxon>Marmotini</taxon>
        <taxon>Marmota</taxon>
    </lineage>
</organism>
<dbReference type="AlphaFoldDB" id="A0A5E4AND5"/>
<dbReference type="Proteomes" id="UP000335636">
    <property type="component" value="Unassembled WGS sequence"/>
</dbReference>
<gene>
    <name evidence="1" type="ORF">MONAX_5E045144</name>
</gene>
<accession>A0A5E4AND5</accession>
<protein>
    <submittedName>
        <fullName evidence="1">Uncharacterized protein</fullName>
    </submittedName>
</protein>
<comment type="caution">
    <text evidence="1">The sequence shown here is derived from an EMBL/GenBank/DDBJ whole genome shotgun (WGS) entry which is preliminary data.</text>
</comment>
<dbReference type="EMBL" id="CABDUW010000105">
    <property type="protein sequence ID" value="VTJ58665.1"/>
    <property type="molecule type" value="Genomic_DNA"/>
</dbReference>
<sequence length="58" mass="6502">MTLCRYVQTSVKTDTEKNTTVSSRLINTVSDTPEVSEFTTDGPGNVFSRRFQTGFTHI</sequence>
<name>A0A5E4AND5_MARMO</name>
<evidence type="ECO:0000313" key="1">
    <source>
        <dbReference type="EMBL" id="VTJ58665.1"/>
    </source>
</evidence>
<reference evidence="1" key="1">
    <citation type="submission" date="2019-04" db="EMBL/GenBank/DDBJ databases">
        <authorList>
            <person name="Alioto T."/>
            <person name="Alioto T."/>
        </authorList>
    </citation>
    <scope>NUCLEOTIDE SEQUENCE [LARGE SCALE GENOMIC DNA]</scope>
</reference>